<feature type="domain" description="Chromodomain-helicase-DNA-binding protein 1-like C-terminal" evidence="4">
    <location>
        <begin position="122"/>
        <end position="230"/>
    </location>
</feature>
<evidence type="ECO:0000256" key="3">
    <source>
        <dbReference type="SAM" id="MobiDB-lite"/>
    </source>
</evidence>
<dbReference type="EMBL" id="JADAQX010000688">
    <property type="protein sequence ID" value="KAF8819576.1"/>
    <property type="molecule type" value="Genomic_DNA"/>
</dbReference>
<sequence length="336" mass="36344">EVHSDPNLHLEQVKEIKYDKVKMRALRTLKLLEAATTEGKVKQKKGRQKGKETSNVIQAESASPEDVGIKSPLGSTGSVEGTTSRGPEIHTYLPSSPDVLHVKRTLSDVEENDTLARINAKPKKRHRVCDIDLSSVSKEELSTRARKVLKPVKKTLKSLKQTSNDEKCTDHEVIGLMKRSLPRVGDKICEALDMCANEISREKLDTACWEYVSKYTVASGGDLKRVYIQLCGLNVASKDSFQNPSPRVKWEGQHYSPAVVDPSAASPTLSPPVSTSPNISPPNAASPKIVSTMGLTTVPPAVIASSEIPVQVEPSVPAAITKTSLPSSPAADTPTL</sequence>
<reference evidence="5 6" key="1">
    <citation type="journal article" date="2020" name="bioRxiv">
        <title>Metabolic contributions of an alphaproteobacterial endosymbiont in the apicomplexan Cardiosporidium cionae.</title>
        <authorList>
            <person name="Hunter E.S."/>
            <person name="Paight C.J."/>
            <person name="Lane C.E."/>
        </authorList>
    </citation>
    <scope>NUCLEOTIDE SEQUENCE [LARGE SCALE GENOMIC DNA]</scope>
    <source>
        <strain evidence="5">ESH_2018</strain>
    </source>
</reference>
<keyword evidence="6" id="KW-1185">Reference proteome</keyword>
<evidence type="ECO:0000256" key="2">
    <source>
        <dbReference type="ARBA" id="ARBA00023242"/>
    </source>
</evidence>
<feature type="region of interest" description="Disordered" evidence="3">
    <location>
        <begin position="259"/>
        <end position="285"/>
    </location>
</feature>
<protein>
    <recommendedName>
        <fullName evidence="4">Chromodomain-helicase-DNA-binding protein 1-like C-terminal domain-containing protein</fullName>
    </recommendedName>
</protein>
<evidence type="ECO:0000259" key="4">
    <source>
        <dbReference type="SMART" id="SM01176"/>
    </source>
</evidence>
<dbReference type="Proteomes" id="UP000823046">
    <property type="component" value="Unassembled WGS sequence"/>
</dbReference>
<dbReference type="SMART" id="SM01176">
    <property type="entry name" value="DUF4208"/>
    <property type="match status" value="1"/>
</dbReference>
<evidence type="ECO:0000313" key="5">
    <source>
        <dbReference type="EMBL" id="KAF8819576.1"/>
    </source>
</evidence>
<feature type="compositionally biased region" description="Low complexity" evidence="3">
    <location>
        <begin position="262"/>
        <end position="285"/>
    </location>
</feature>
<dbReference type="Pfam" id="PF13907">
    <property type="entry name" value="CHD1-like_C"/>
    <property type="match status" value="1"/>
</dbReference>
<dbReference type="InterPro" id="IPR025260">
    <property type="entry name" value="CHD1-like_C"/>
</dbReference>
<gene>
    <name evidence="5" type="ORF">IE077_000808</name>
</gene>
<comment type="subcellular location">
    <subcellularLocation>
        <location evidence="1">Nucleus</location>
    </subcellularLocation>
</comment>
<name>A0ABQ7J6H7_9APIC</name>
<proteinExistence type="predicted"/>
<evidence type="ECO:0000256" key="1">
    <source>
        <dbReference type="ARBA" id="ARBA00004123"/>
    </source>
</evidence>
<accession>A0ABQ7J6H7</accession>
<organism evidence="5 6">
    <name type="scientific">Cardiosporidium cionae</name>
    <dbReference type="NCBI Taxonomy" id="476202"/>
    <lineage>
        <taxon>Eukaryota</taxon>
        <taxon>Sar</taxon>
        <taxon>Alveolata</taxon>
        <taxon>Apicomplexa</taxon>
        <taxon>Aconoidasida</taxon>
        <taxon>Nephromycida</taxon>
        <taxon>Cardiosporidium</taxon>
    </lineage>
</organism>
<keyword evidence="2" id="KW-0539">Nucleus</keyword>
<feature type="compositionally biased region" description="Polar residues" evidence="3">
    <location>
        <begin position="73"/>
        <end position="85"/>
    </location>
</feature>
<feature type="region of interest" description="Disordered" evidence="3">
    <location>
        <begin position="35"/>
        <end position="95"/>
    </location>
</feature>
<evidence type="ECO:0000313" key="6">
    <source>
        <dbReference type="Proteomes" id="UP000823046"/>
    </source>
</evidence>
<comment type="caution">
    <text evidence="5">The sequence shown here is derived from an EMBL/GenBank/DDBJ whole genome shotgun (WGS) entry which is preliminary data.</text>
</comment>
<feature type="non-terminal residue" evidence="5">
    <location>
        <position position="1"/>
    </location>
</feature>